<accession>D2RW50</accession>
<dbReference type="EMBL" id="CP001860">
    <property type="protein sequence ID" value="ADB61479.1"/>
    <property type="molecule type" value="Genomic_DNA"/>
</dbReference>
<sequence length="162" mass="17139">MRLELRVCQHCLNRDDGHGGKQKAELLQDMVACAEVIQEYKDVIDLEDVHIRRVRDDEQGKPEALPVVAATIQNDQIVLNDTQLVAEGQDGTMLLYANPDDILTVLAGNVDEISKAVPGDVTVDLSETGARIVSEAGLGADPDDQPGPDAGPGPGPGPGPGQ</sequence>
<dbReference type="Proteomes" id="UP000001903">
    <property type="component" value="Chromosome"/>
</dbReference>
<dbReference type="RefSeq" id="WP_012943753.1">
    <property type="nucleotide sequence ID" value="NC_013743.1"/>
</dbReference>
<feature type="compositionally biased region" description="Pro residues" evidence="1">
    <location>
        <begin position="149"/>
        <end position="162"/>
    </location>
</feature>
<protein>
    <submittedName>
        <fullName evidence="2">Uncharacterized protein</fullName>
    </submittedName>
</protein>
<evidence type="ECO:0000256" key="1">
    <source>
        <dbReference type="SAM" id="MobiDB-lite"/>
    </source>
</evidence>
<dbReference type="AlphaFoldDB" id="D2RW50"/>
<feature type="region of interest" description="Disordered" evidence="1">
    <location>
        <begin position="134"/>
        <end position="162"/>
    </location>
</feature>
<evidence type="ECO:0000313" key="2">
    <source>
        <dbReference type="EMBL" id="ADB61479.1"/>
    </source>
</evidence>
<gene>
    <name evidence="2" type="ordered locus">Htur_2602</name>
</gene>
<dbReference type="OrthoDB" id="193446at2157"/>
<evidence type="ECO:0000313" key="3">
    <source>
        <dbReference type="Proteomes" id="UP000001903"/>
    </source>
</evidence>
<keyword evidence="3" id="KW-1185">Reference proteome</keyword>
<dbReference type="HOGENOM" id="CLU_123157_0_0_2"/>
<organism evidence="2 3">
    <name type="scientific">Haloterrigena turkmenica (strain ATCC 51198 / DSM 5511 / JCM 9101 / NCIMB 13204 / VKM B-1734 / 4k)</name>
    <name type="common">Halococcus turkmenicus</name>
    <dbReference type="NCBI Taxonomy" id="543526"/>
    <lineage>
        <taxon>Archaea</taxon>
        <taxon>Methanobacteriati</taxon>
        <taxon>Methanobacteriota</taxon>
        <taxon>Stenosarchaea group</taxon>
        <taxon>Halobacteria</taxon>
        <taxon>Halobacteriales</taxon>
        <taxon>Natrialbaceae</taxon>
        <taxon>Haloterrigena</taxon>
    </lineage>
</organism>
<proteinExistence type="predicted"/>
<name>D2RW50_HALTV</name>
<dbReference type="eggNOG" id="arCOG06264">
    <property type="taxonomic scope" value="Archaea"/>
</dbReference>
<dbReference type="GeneID" id="8743215"/>
<dbReference type="KEGG" id="htu:Htur_2602"/>
<reference evidence="2 3" key="1">
    <citation type="journal article" date="2010" name="Stand. Genomic Sci.">
        <title>Complete genome sequence of Haloterrigena turkmenica type strain (4k).</title>
        <authorList>
            <person name="Saunders E."/>
            <person name="Tindall B.J."/>
            <person name="Fahnrich R."/>
            <person name="Lapidus A."/>
            <person name="Copeland A."/>
            <person name="Del Rio T.G."/>
            <person name="Lucas S."/>
            <person name="Chen F."/>
            <person name="Tice H."/>
            <person name="Cheng J.F."/>
            <person name="Han C."/>
            <person name="Detter J.C."/>
            <person name="Bruce D."/>
            <person name="Goodwin L."/>
            <person name="Chain P."/>
            <person name="Pitluck S."/>
            <person name="Pati A."/>
            <person name="Ivanova N."/>
            <person name="Mavromatis K."/>
            <person name="Chen A."/>
            <person name="Palaniappan K."/>
            <person name="Land M."/>
            <person name="Hauser L."/>
            <person name="Chang Y.J."/>
            <person name="Jeffries C.D."/>
            <person name="Brettin T."/>
            <person name="Rohde M."/>
            <person name="Goker M."/>
            <person name="Bristow J."/>
            <person name="Eisen J.A."/>
            <person name="Markowitz V."/>
            <person name="Hugenholtz P."/>
            <person name="Klenk H.P."/>
            <person name="Kyrpides N.C."/>
        </authorList>
    </citation>
    <scope>NUCLEOTIDE SEQUENCE [LARGE SCALE GENOMIC DNA]</scope>
    <source>
        <strain evidence="3">ATCC 51198 / DSM 5511 / JCM 9101 / NCIMB 13204 / VKM B-1734 / 4k</strain>
    </source>
</reference>